<evidence type="ECO:0000313" key="2">
    <source>
        <dbReference type="EMBL" id="MDB8003860.1"/>
    </source>
</evidence>
<dbReference type="Pfam" id="PF07009">
    <property type="entry name" value="NusG_II"/>
    <property type="match status" value="1"/>
</dbReference>
<name>A0AAW6D2M4_9FIRM</name>
<dbReference type="Proteomes" id="UP001210809">
    <property type="component" value="Unassembled WGS sequence"/>
</dbReference>
<dbReference type="CDD" id="cd09911">
    <property type="entry name" value="Lin0431_like"/>
    <property type="match status" value="1"/>
</dbReference>
<organism evidence="2 3">
    <name type="scientific">[Eubacterium] siraeum</name>
    <dbReference type="NCBI Taxonomy" id="39492"/>
    <lineage>
        <taxon>Bacteria</taxon>
        <taxon>Bacillati</taxon>
        <taxon>Bacillota</taxon>
        <taxon>Clostridia</taxon>
        <taxon>Eubacteriales</taxon>
        <taxon>Oscillospiraceae</taxon>
        <taxon>Oscillospiraceae incertae sedis</taxon>
    </lineage>
</organism>
<dbReference type="Gene3D" id="2.60.320.10">
    <property type="entry name" value="N-utilization substance G protein NusG, insert domain"/>
    <property type="match status" value="1"/>
</dbReference>
<evidence type="ECO:0000256" key="1">
    <source>
        <dbReference type="SAM" id="Phobius"/>
    </source>
</evidence>
<dbReference type="InterPro" id="IPR038690">
    <property type="entry name" value="NusG_2_sf"/>
</dbReference>
<dbReference type="AlphaFoldDB" id="A0AAW6D2M4"/>
<proteinExistence type="predicted"/>
<protein>
    <submittedName>
        <fullName evidence="2">NusG domain II-containing protein</fullName>
    </submittedName>
</protein>
<keyword evidence="1" id="KW-0472">Membrane</keyword>
<keyword evidence="1" id="KW-0812">Transmembrane</keyword>
<feature type="transmembrane region" description="Helical" evidence="1">
    <location>
        <begin position="12"/>
        <end position="32"/>
    </location>
</feature>
<evidence type="ECO:0000313" key="3">
    <source>
        <dbReference type="Proteomes" id="UP001210809"/>
    </source>
</evidence>
<reference evidence="2" key="1">
    <citation type="submission" date="2023-01" db="EMBL/GenBank/DDBJ databases">
        <title>Human gut microbiome strain richness.</title>
        <authorList>
            <person name="Chen-Liaw A."/>
        </authorList>
    </citation>
    <scope>NUCLEOTIDE SEQUENCE</scope>
    <source>
        <strain evidence="2">1001283st1_G1_1001283B150217_161031</strain>
    </source>
</reference>
<gene>
    <name evidence="2" type="ORF">PNE09_07235</name>
</gene>
<sequence length="128" mass="13964">MSRFIGDKRKVVCLIIIVCIVFLSLLGILFVGRTTAGHTACIYSNGRLIRTVELDSESEQTFTVYSDDGGYNVIKVSGGTISVSDADCPDKICVKTAPVSDGIQPIVCMPHKLVIRVEARRGEYSYDS</sequence>
<accession>A0AAW6D2M4</accession>
<keyword evidence="1" id="KW-1133">Transmembrane helix</keyword>
<comment type="caution">
    <text evidence="2">The sequence shown here is derived from an EMBL/GenBank/DDBJ whole genome shotgun (WGS) entry which is preliminary data.</text>
</comment>
<dbReference type="EMBL" id="JAQLXW010000008">
    <property type="protein sequence ID" value="MDB8003860.1"/>
    <property type="molecule type" value="Genomic_DNA"/>
</dbReference>